<dbReference type="EMBL" id="CP138204">
    <property type="protein sequence ID" value="WPC75715.1"/>
    <property type="molecule type" value="Genomic_DNA"/>
</dbReference>
<sequence>MQDSHNKWFSFDCYGAVAWMSGIAYLLFLFDETMDSVVITALAGMSQMIYWQLVKGFNYLFPTNK</sequence>
<keyword evidence="3" id="KW-1185">Reference proteome</keyword>
<feature type="transmembrane region" description="Helical" evidence="1">
    <location>
        <begin position="12"/>
        <end position="30"/>
    </location>
</feature>
<evidence type="ECO:0000256" key="1">
    <source>
        <dbReference type="SAM" id="Phobius"/>
    </source>
</evidence>
<protein>
    <submittedName>
        <fullName evidence="2">Uncharacterized protein</fullName>
    </submittedName>
</protein>
<keyword evidence="1" id="KW-0472">Membrane</keyword>
<proteinExistence type="predicted"/>
<keyword evidence="1" id="KW-1133">Transmembrane helix</keyword>
<feature type="transmembrane region" description="Helical" evidence="1">
    <location>
        <begin position="36"/>
        <end position="54"/>
    </location>
</feature>
<dbReference type="RefSeq" id="WP_261897693.1">
    <property type="nucleotide sequence ID" value="NZ_AP024896.1"/>
</dbReference>
<organism evidence="2 3">
    <name type="scientific">Vibrio porteresiae DSM 19223</name>
    <dbReference type="NCBI Taxonomy" id="1123496"/>
    <lineage>
        <taxon>Bacteria</taxon>
        <taxon>Pseudomonadati</taxon>
        <taxon>Pseudomonadota</taxon>
        <taxon>Gammaproteobacteria</taxon>
        <taxon>Vibrionales</taxon>
        <taxon>Vibrionaceae</taxon>
        <taxon>Vibrio</taxon>
    </lineage>
</organism>
<evidence type="ECO:0000313" key="3">
    <source>
        <dbReference type="Proteomes" id="UP001304071"/>
    </source>
</evidence>
<name>A0ABZ0QGZ5_9VIBR</name>
<gene>
    <name evidence="2" type="ORF">R8Z52_22605</name>
</gene>
<keyword evidence="1" id="KW-0812">Transmembrane</keyword>
<dbReference type="Proteomes" id="UP001304071">
    <property type="component" value="Chromosome 2"/>
</dbReference>
<reference evidence="2 3" key="1">
    <citation type="submission" date="2023-11" db="EMBL/GenBank/DDBJ databases">
        <title>Plant-associative lifestyle of Vibrio porteresiae and its evolutionary dynamics.</title>
        <authorList>
            <person name="Rameshkumar N."/>
            <person name="Kirti K."/>
        </authorList>
    </citation>
    <scope>NUCLEOTIDE SEQUENCE [LARGE SCALE GENOMIC DNA]</scope>
    <source>
        <strain evidence="2 3">MSSRF30</strain>
    </source>
</reference>
<evidence type="ECO:0000313" key="2">
    <source>
        <dbReference type="EMBL" id="WPC75715.1"/>
    </source>
</evidence>
<accession>A0ABZ0QGZ5</accession>